<feature type="compositionally biased region" description="Polar residues" evidence="1">
    <location>
        <begin position="91"/>
        <end position="111"/>
    </location>
</feature>
<feature type="compositionally biased region" description="Polar residues" evidence="1">
    <location>
        <begin position="1"/>
        <end position="27"/>
    </location>
</feature>
<dbReference type="Proteomes" id="UP000063063">
    <property type="component" value="Chromosome 20"/>
</dbReference>
<sequence length="270" mass="29702">MSATSFQLSDRTNETPSSNASSGSLPLQSAPCDEATRATCHAKHLHNEVQPHLDVIHRELEELKHRRERLEAQRKELLQGKRGSAEGQRTGWISGSVSTHAGAARTNSTPGLTGAHPRSEMESLAACPASHGSRERHSKSSHHDSLLLAGLRPIPSEQERRRMLKATPHLAIKNALRDAAQQDSTLLMGTFLLEDNPHTCTFSRERRFRPLLGQSGKYFLSTDFAADQCFNRSHAHAVTSLKAWGSSSQTPGPGAYTPRYSKLSRAPRAY</sequence>
<dbReference type="KEGG" id="lpan:LPMP_203690"/>
<dbReference type="OrthoDB" id="262418at2759"/>
<accession>A0A088RRL0</accession>
<feature type="region of interest" description="Disordered" evidence="1">
    <location>
        <begin position="1"/>
        <end position="30"/>
    </location>
</feature>
<evidence type="ECO:0000313" key="2">
    <source>
        <dbReference type="EMBL" id="AIN97864.1"/>
    </source>
</evidence>
<dbReference type="VEuPathDB" id="TriTrypDB:LPMP_203690"/>
<dbReference type="VEuPathDB" id="TriTrypDB:LPAL13_200043200"/>
<dbReference type="AlphaFoldDB" id="A0A088RRL0"/>
<feature type="region of interest" description="Disordered" evidence="1">
    <location>
        <begin position="74"/>
        <end position="144"/>
    </location>
</feature>
<gene>
    <name evidence="2" type="ORF">LPMP_203690</name>
</gene>
<dbReference type="RefSeq" id="XP_010698571.1">
    <property type="nucleotide sequence ID" value="XM_010700269.1"/>
</dbReference>
<reference evidence="2 3" key="1">
    <citation type="journal article" date="2015" name="Sci. Rep.">
        <title>The genome of Leishmania panamensis: insights into genomics of the L. (Viannia) subgenus.</title>
        <authorList>
            <person name="Llanes A."/>
            <person name="Restrepo C.M."/>
            <person name="Vecchio G.D."/>
            <person name="Anguizola F.J."/>
            <person name="Lleonart R."/>
        </authorList>
    </citation>
    <scope>NUCLEOTIDE SEQUENCE [LARGE SCALE GENOMIC DNA]</scope>
    <source>
        <strain evidence="2 3">MHOM/PA/94/PSC-1</strain>
    </source>
</reference>
<proteinExistence type="predicted"/>
<evidence type="ECO:0000313" key="3">
    <source>
        <dbReference type="Proteomes" id="UP000063063"/>
    </source>
</evidence>
<dbReference type="GeneID" id="22574580"/>
<evidence type="ECO:0000256" key="1">
    <source>
        <dbReference type="SAM" id="MobiDB-lite"/>
    </source>
</evidence>
<name>A0A088RRL0_LEIPA</name>
<dbReference type="EMBL" id="CP009389">
    <property type="protein sequence ID" value="AIN97864.1"/>
    <property type="molecule type" value="Genomic_DNA"/>
</dbReference>
<organism evidence="2 3">
    <name type="scientific">Leishmania panamensis</name>
    <dbReference type="NCBI Taxonomy" id="5679"/>
    <lineage>
        <taxon>Eukaryota</taxon>
        <taxon>Discoba</taxon>
        <taxon>Euglenozoa</taxon>
        <taxon>Kinetoplastea</taxon>
        <taxon>Metakinetoplastina</taxon>
        <taxon>Trypanosomatida</taxon>
        <taxon>Trypanosomatidae</taxon>
        <taxon>Leishmaniinae</taxon>
        <taxon>Leishmania</taxon>
        <taxon>Leishmania guyanensis species complex</taxon>
    </lineage>
</organism>
<keyword evidence="3" id="KW-1185">Reference proteome</keyword>
<dbReference type="eggNOG" id="ENOG502S9I3">
    <property type="taxonomic scope" value="Eukaryota"/>
</dbReference>
<protein>
    <submittedName>
        <fullName evidence="2">Uncharacterized protein</fullName>
    </submittedName>
</protein>